<evidence type="ECO:0000256" key="2">
    <source>
        <dbReference type="ARBA" id="ARBA00009677"/>
    </source>
</evidence>
<dbReference type="InterPro" id="IPR019776">
    <property type="entry name" value="Flagellar_basal_body_rod_CS"/>
</dbReference>
<dbReference type="NCBIfam" id="TIGR01396">
    <property type="entry name" value="FlgB"/>
    <property type="match status" value="1"/>
</dbReference>
<gene>
    <name evidence="8" type="primary">flgB</name>
    <name evidence="8" type="ORF">C3942_07210</name>
</gene>
<feature type="domain" description="Flagellar basal body rod protein N-terminal" evidence="7">
    <location>
        <begin position="9"/>
        <end position="37"/>
    </location>
</feature>
<accession>A0A2S5THV0</accession>
<dbReference type="InterPro" id="IPR006300">
    <property type="entry name" value="FlgB"/>
</dbReference>
<organism evidence="8 9">
    <name type="scientific">Solimonas fluminis</name>
    <dbReference type="NCBI Taxonomy" id="2086571"/>
    <lineage>
        <taxon>Bacteria</taxon>
        <taxon>Pseudomonadati</taxon>
        <taxon>Pseudomonadota</taxon>
        <taxon>Gammaproteobacteria</taxon>
        <taxon>Nevskiales</taxon>
        <taxon>Nevskiaceae</taxon>
        <taxon>Solimonas</taxon>
    </lineage>
</organism>
<dbReference type="GO" id="GO:0030694">
    <property type="term" value="C:bacterial-type flagellum basal body, rod"/>
    <property type="evidence" value="ECO:0007669"/>
    <property type="project" value="InterPro"/>
</dbReference>
<name>A0A2S5THV0_9GAMM</name>
<dbReference type="GO" id="GO:0071978">
    <property type="term" value="P:bacterial-type flagellum-dependent swarming motility"/>
    <property type="evidence" value="ECO:0007669"/>
    <property type="project" value="TreeGrafter"/>
</dbReference>
<evidence type="ECO:0000256" key="3">
    <source>
        <dbReference type="ARBA" id="ARBA00014376"/>
    </source>
</evidence>
<dbReference type="RefSeq" id="WP_104229703.1">
    <property type="nucleotide sequence ID" value="NZ_PSNW01000003.1"/>
</dbReference>
<protein>
    <recommendedName>
        <fullName evidence="3 6">Flagellar basal body rod protein FlgB</fullName>
    </recommendedName>
</protein>
<keyword evidence="8" id="KW-0966">Cell projection</keyword>
<comment type="function">
    <text evidence="5 6">Structural component of flagellum, the bacterial motility apparatus. Part of the rod structure of flagellar basal body.</text>
</comment>
<dbReference type="PANTHER" id="PTHR30435:SF12">
    <property type="entry name" value="FLAGELLAR BASAL BODY ROD PROTEIN FLGB"/>
    <property type="match status" value="1"/>
</dbReference>
<dbReference type="OrthoDB" id="9788334at2"/>
<proteinExistence type="inferred from homology"/>
<evidence type="ECO:0000256" key="4">
    <source>
        <dbReference type="ARBA" id="ARBA00023143"/>
    </source>
</evidence>
<dbReference type="EMBL" id="PSNW01000003">
    <property type="protein sequence ID" value="PPE74545.1"/>
    <property type="molecule type" value="Genomic_DNA"/>
</dbReference>
<evidence type="ECO:0000313" key="9">
    <source>
        <dbReference type="Proteomes" id="UP000238220"/>
    </source>
</evidence>
<sequence>MANDPLFGIHADALQLQRRRMELLAANIANADTPGYRARDIDFQKLLAAAQQPAATAAGGAAATDSGIDDAKLKAATVYRLQTQPAVDGNTVDTQVEQSQFAQASLQYQASLSFMDGRLRSLLTAITGQ</sequence>
<dbReference type="PROSITE" id="PS00588">
    <property type="entry name" value="FLAGELLA_BB_ROD"/>
    <property type="match status" value="1"/>
</dbReference>
<evidence type="ECO:0000259" key="7">
    <source>
        <dbReference type="Pfam" id="PF00460"/>
    </source>
</evidence>
<comment type="subcellular location">
    <subcellularLocation>
        <location evidence="1 6">Bacterial flagellum basal body</location>
    </subcellularLocation>
</comment>
<comment type="caution">
    <text evidence="8">The sequence shown here is derived from an EMBL/GenBank/DDBJ whole genome shotgun (WGS) entry which is preliminary data.</text>
</comment>
<evidence type="ECO:0000256" key="6">
    <source>
        <dbReference type="PIRNR" id="PIRNR002889"/>
    </source>
</evidence>
<dbReference type="InterPro" id="IPR001444">
    <property type="entry name" value="Flag_bb_rod_N"/>
</dbReference>
<dbReference type="PIRSF" id="PIRSF002889">
    <property type="entry name" value="Rod_FlgB"/>
    <property type="match status" value="1"/>
</dbReference>
<dbReference type="AlphaFoldDB" id="A0A2S5THV0"/>
<evidence type="ECO:0000256" key="5">
    <source>
        <dbReference type="ARBA" id="ARBA00024934"/>
    </source>
</evidence>
<reference evidence="8 9" key="1">
    <citation type="submission" date="2018-02" db="EMBL/GenBank/DDBJ databases">
        <title>Genome sequencing of Solimonas sp. HR-BB.</title>
        <authorList>
            <person name="Lee Y."/>
            <person name="Jeon C.O."/>
        </authorList>
    </citation>
    <scope>NUCLEOTIDE SEQUENCE [LARGE SCALE GENOMIC DNA]</scope>
    <source>
        <strain evidence="8 9">HR-BB</strain>
    </source>
</reference>
<keyword evidence="9" id="KW-1185">Reference proteome</keyword>
<comment type="subunit">
    <text evidence="6">The basal body constitutes a major portion of the flagellar organelle and consists of a number of rings mounted on a central rod.</text>
</comment>
<keyword evidence="4 6" id="KW-0975">Bacterial flagellum</keyword>
<dbReference type="Proteomes" id="UP000238220">
    <property type="component" value="Unassembled WGS sequence"/>
</dbReference>
<keyword evidence="8" id="KW-0282">Flagellum</keyword>
<evidence type="ECO:0000313" key="8">
    <source>
        <dbReference type="EMBL" id="PPE74545.1"/>
    </source>
</evidence>
<comment type="similarity">
    <text evidence="2 6">Belongs to the flagella basal body rod proteins family.</text>
</comment>
<dbReference type="PANTHER" id="PTHR30435">
    <property type="entry name" value="FLAGELLAR PROTEIN"/>
    <property type="match status" value="1"/>
</dbReference>
<keyword evidence="8" id="KW-0969">Cilium</keyword>
<dbReference type="Pfam" id="PF00460">
    <property type="entry name" value="Flg_bb_rod"/>
    <property type="match status" value="1"/>
</dbReference>
<evidence type="ECO:0000256" key="1">
    <source>
        <dbReference type="ARBA" id="ARBA00004117"/>
    </source>
</evidence>